<keyword evidence="4" id="KW-0547">Nucleotide-binding</keyword>
<dbReference type="InterPro" id="IPR027417">
    <property type="entry name" value="P-loop_NTPase"/>
</dbReference>
<keyword evidence="9" id="KW-0496">Mitochondrion</keyword>
<protein>
    <recommendedName>
        <fullName evidence="16">P-loop containing nucleoside triphosphate hydrolase protein</fullName>
    </recommendedName>
</protein>
<evidence type="ECO:0000256" key="1">
    <source>
        <dbReference type="ARBA" id="ARBA00004434"/>
    </source>
</evidence>
<evidence type="ECO:0000256" key="9">
    <source>
        <dbReference type="ARBA" id="ARBA00023128"/>
    </source>
</evidence>
<dbReference type="AlphaFoldDB" id="A0A1X2GPN5"/>
<comment type="subcellular location">
    <subcellularLocation>
        <location evidence="1">Mitochondrion inner membrane</location>
        <topology evidence="1">Single-pass membrane protein</topology>
    </subcellularLocation>
</comment>
<evidence type="ECO:0000256" key="7">
    <source>
        <dbReference type="ARBA" id="ARBA00022840"/>
    </source>
</evidence>
<feature type="domain" description="AAA+ ATPase" evidence="12">
    <location>
        <begin position="230"/>
        <end position="360"/>
    </location>
</feature>
<dbReference type="InterPro" id="IPR003593">
    <property type="entry name" value="AAA+_ATPase"/>
</dbReference>
<comment type="caution">
    <text evidence="14">The sequence shown here is derived from an EMBL/GenBank/DDBJ whole genome shotgun (WGS) entry which is preliminary data.</text>
</comment>
<evidence type="ECO:0008006" key="16">
    <source>
        <dbReference type="Google" id="ProtNLM"/>
    </source>
</evidence>
<keyword evidence="3" id="KW-0812">Transmembrane</keyword>
<dbReference type="Pfam" id="PF25426">
    <property type="entry name" value="AAA_lid_BCS1"/>
    <property type="match status" value="1"/>
</dbReference>
<evidence type="ECO:0000256" key="10">
    <source>
        <dbReference type="ARBA" id="ARBA00023136"/>
    </source>
</evidence>
<accession>A0A1X2GPN5</accession>
<dbReference type="SMART" id="SM01024">
    <property type="entry name" value="BCS1_N"/>
    <property type="match status" value="1"/>
</dbReference>
<dbReference type="CDD" id="cd19510">
    <property type="entry name" value="RecA-like_BCS1"/>
    <property type="match status" value="1"/>
</dbReference>
<evidence type="ECO:0000313" key="15">
    <source>
        <dbReference type="Proteomes" id="UP000242146"/>
    </source>
</evidence>
<dbReference type="STRING" id="101127.A0A1X2GPN5"/>
<dbReference type="OrthoDB" id="10251412at2759"/>
<evidence type="ECO:0000256" key="4">
    <source>
        <dbReference type="ARBA" id="ARBA00022741"/>
    </source>
</evidence>
<keyword evidence="10" id="KW-0472">Membrane</keyword>
<keyword evidence="5" id="KW-0999">Mitochondrion inner membrane</keyword>
<evidence type="ECO:0000256" key="6">
    <source>
        <dbReference type="ARBA" id="ARBA00022801"/>
    </source>
</evidence>
<keyword evidence="7" id="KW-0067">ATP-binding</keyword>
<dbReference type="GO" id="GO:0005524">
    <property type="term" value="F:ATP binding"/>
    <property type="evidence" value="ECO:0007669"/>
    <property type="project" value="UniProtKB-KW"/>
</dbReference>
<dbReference type="Pfam" id="PF08740">
    <property type="entry name" value="BCS1_N"/>
    <property type="match status" value="1"/>
</dbReference>
<dbReference type="Proteomes" id="UP000242146">
    <property type="component" value="Unassembled WGS sequence"/>
</dbReference>
<evidence type="ECO:0000313" key="14">
    <source>
        <dbReference type="EMBL" id="ORX58709.1"/>
    </source>
</evidence>
<dbReference type="Pfam" id="PF00004">
    <property type="entry name" value="AAA"/>
    <property type="match status" value="1"/>
</dbReference>
<keyword evidence="15" id="KW-1185">Reference proteome</keyword>
<name>A0A1X2GPN5_9FUNG</name>
<dbReference type="Gene3D" id="3.40.50.300">
    <property type="entry name" value="P-loop containing nucleotide triphosphate hydrolases"/>
    <property type="match status" value="1"/>
</dbReference>
<keyword evidence="6" id="KW-0378">Hydrolase</keyword>
<reference evidence="14 15" key="1">
    <citation type="submission" date="2016-07" db="EMBL/GenBank/DDBJ databases">
        <title>Pervasive Adenine N6-methylation of Active Genes in Fungi.</title>
        <authorList>
            <consortium name="DOE Joint Genome Institute"/>
            <person name="Mondo S.J."/>
            <person name="Dannebaum R.O."/>
            <person name="Kuo R.C."/>
            <person name="Labutti K."/>
            <person name="Haridas S."/>
            <person name="Kuo A."/>
            <person name="Salamov A."/>
            <person name="Ahrendt S.R."/>
            <person name="Lipzen A."/>
            <person name="Sullivan W."/>
            <person name="Andreopoulos W.B."/>
            <person name="Clum A."/>
            <person name="Lindquist E."/>
            <person name="Daum C."/>
            <person name="Ramamoorthy G.K."/>
            <person name="Gryganskyi A."/>
            <person name="Culley D."/>
            <person name="Magnuson J.K."/>
            <person name="James T.Y."/>
            <person name="O'Malley M.A."/>
            <person name="Stajich J.E."/>
            <person name="Spatafora J.W."/>
            <person name="Visel A."/>
            <person name="Grigoriev I.V."/>
        </authorList>
    </citation>
    <scope>NUCLEOTIDE SEQUENCE [LARGE SCALE GENOMIC DNA]</scope>
    <source>
        <strain evidence="14 15">NRRL 3301</strain>
    </source>
</reference>
<gene>
    <name evidence="14" type="ORF">DM01DRAFT_1333330</name>
</gene>
<comment type="catalytic activity">
    <reaction evidence="11">
        <text>ATP + H2O = ADP + phosphate + H(+)</text>
        <dbReference type="Rhea" id="RHEA:13065"/>
        <dbReference type="ChEBI" id="CHEBI:15377"/>
        <dbReference type="ChEBI" id="CHEBI:15378"/>
        <dbReference type="ChEBI" id="CHEBI:30616"/>
        <dbReference type="ChEBI" id="CHEBI:43474"/>
        <dbReference type="ChEBI" id="CHEBI:456216"/>
    </reaction>
    <physiologicalReaction direction="left-to-right" evidence="11">
        <dbReference type="Rhea" id="RHEA:13066"/>
    </physiologicalReaction>
</comment>
<dbReference type="InterPro" id="IPR057495">
    <property type="entry name" value="AAA_lid_BCS1"/>
</dbReference>
<dbReference type="SMART" id="SM00382">
    <property type="entry name" value="AAA"/>
    <property type="match status" value="1"/>
</dbReference>
<dbReference type="InterPro" id="IPR050747">
    <property type="entry name" value="Mitochondrial_chaperone_BCS1"/>
</dbReference>
<feature type="domain" description="BCS1 N-terminal" evidence="13">
    <location>
        <begin position="22"/>
        <end position="199"/>
    </location>
</feature>
<dbReference type="GO" id="GO:0005743">
    <property type="term" value="C:mitochondrial inner membrane"/>
    <property type="evidence" value="ECO:0007669"/>
    <property type="project" value="UniProtKB-SubCell"/>
</dbReference>
<dbReference type="GO" id="GO:0016887">
    <property type="term" value="F:ATP hydrolysis activity"/>
    <property type="evidence" value="ECO:0007669"/>
    <property type="project" value="InterPro"/>
</dbReference>
<dbReference type="EMBL" id="MCGT01000006">
    <property type="protein sequence ID" value="ORX58709.1"/>
    <property type="molecule type" value="Genomic_DNA"/>
</dbReference>
<dbReference type="SUPFAM" id="SSF52540">
    <property type="entry name" value="P-loop containing nucleoside triphosphate hydrolases"/>
    <property type="match status" value="1"/>
</dbReference>
<evidence type="ECO:0000256" key="5">
    <source>
        <dbReference type="ARBA" id="ARBA00022792"/>
    </source>
</evidence>
<sequence length="470" mass="52710">MISTFAEKLGVGEFATGGLQLAVIGGLLAGARYFSDYFIAFLKKKTVVTAEFDSRDESYSWILNWLSEQPYSRRATQFSVSTTISRQGKPLTGEGIDSLLPAVYFLPAPGFHLFTYRNRLVWLSRERSQAVAGQNVNSLTERIQISTFGRSRHILQQLVFEAQKQFVERDQSRTVVFSADQYGAWRRTRSRPKRPLSSIVIPSHVKTHLIDDAKDFLSSEKWYSTRGIPYRRGYLLFGTPGSGKTSFVYSMAGELGLNIYVVNLSNKSLTDDTLSELVCETPSRCILLIEDVDAAFVQRTSMEGTKNNSVTFSGLLNSIDGVAAQEGRILCMTTNHIDRLDDALIRPGRIDVRVHFGNATQPQARELFVKFYPHMHSKYITALAQEFSVKVPNEKLSMAHLQGFLMKYKQYPEEAVNQVEDWINSQNKGSSTSTTEKEDIELLDATAPHAYDTPCIGTPTPIRSPSPPVL</sequence>
<evidence type="ECO:0000256" key="3">
    <source>
        <dbReference type="ARBA" id="ARBA00022692"/>
    </source>
</evidence>
<dbReference type="PANTHER" id="PTHR23070">
    <property type="entry name" value="BCS1 AAA-TYPE ATPASE"/>
    <property type="match status" value="1"/>
</dbReference>
<dbReference type="InterPro" id="IPR014851">
    <property type="entry name" value="BCS1_N"/>
</dbReference>
<evidence type="ECO:0000256" key="8">
    <source>
        <dbReference type="ARBA" id="ARBA00022989"/>
    </source>
</evidence>
<dbReference type="InterPro" id="IPR003959">
    <property type="entry name" value="ATPase_AAA_core"/>
</dbReference>
<evidence type="ECO:0000256" key="2">
    <source>
        <dbReference type="ARBA" id="ARBA00007448"/>
    </source>
</evidence>
<evidence type="ECO:0000259" key="12">
    <source>
        <dbReference type="SMART" id="SM00382"/>
    </source>
</evidence>
<organism evidence="14 15">
    <name type="scientific">Hesseltinella vesiculosa</name>
    <dbReference type="NCBI Taxonomy" id="101127"/>
    <lineage>
        <taxon>Eukaryota</taxon>
        <taxon>Fungi</taxon>
        <taxon>Fungi incertae sedis</taxon>
        <taxon>Mucoromycota</taxon>
        <taxon>Mucoromycotina</taxon>
        <taxon>Mucoromycetes</taxon>
        <taxon>Mucorales</taxon>
        <taxon>Cunninghamellaceae</taxon>
        <taxon>Hesseltinella</taxon>
    </lineage>
</organism>
<evidence type="ECO:0000259" key="13">
    <source>
        <dbReference type="SMART" id="SM01024"/>
    </source>
</evidence>
<comment type="similarity">
    <text evidence="2">Belongs to the AAA ATPase family. BCS1 subfamily.</text>
</comment>
<keyword evidence="8" id="KW-1133">Transmembrane helix</keyword>
<proteinExistence type="inferred from homology"/>
<evidence type="ECO:0000256" key="11">
    <source>
        <dbReference type="ARBA" id="ARBA00048778"/>
    </source>
</evidence>